<evidence type="ECO:0000256" key="2">
    <source>
        <dbReference type="ARBA" id="ARBA00004613"/>
    </source>
</evidence>
<evidence type="ECO:0000256" key="4">
    <source>
        <dbReference type="ARBA" id="ARBA00013207"/>
    </source>
</evidence>
<dbReference type="CDD" id="cd05474">
    <property type="entry name" value="SAP_like"/>
    <property type="match status" value="1"/>
</dbReference>
<keyword evidence="18" id="KW-1185">Reference proteome</keyword>
<keyword evidence="5" id="KW-0964">Secreted</keyword>
<evidence type="ECO:0000313" key="18">
    <source>
        <dbReference type="Proteomes" id="UP000002037"/>
    </source>
</evidence>
<dbReference type="InterPro" id="IPR033121">
    <property type="entry name" value="PEPTIDASE_A1"/>
</dbReference>
<keyword evidence="8 14" id="KW-0064">Aspartyl protease</keyword>
<dbReference type="PANTHER" id="PTHR47966:SF65">
    <property type="entry name" value="ASPARTIC-TYPE ENDOPEPTIDASE"/>
    <property type="match status" value="1"/>
</dbReference>
<keyword evidence="11 13" id="KW-1015">Disulfide bond</keyword>
<dbReference type="VEuPathDB" id="FungiDB:CTRG_03750"/>
<reference evidence="17 18" key="1">
    <citation type="journal article" date="2009" name="Nature">
        <title>Evolution of pathogenicity and sexual reproduction in eight Candida genomes.</title>
        <authorList>
            <person name="Butler G."/>
            <person name="Rasmussen M.D."/>
            <person name="Lin M.F."/>
            <person name="Santos M.A."/>
            <person name="Sakthikumar S."/>
            <person name="Munro C.A."/>
            <person name="Rheinbay E."/>
            <person name="Grabherr M."/>
            <person name="Forche A."/>
            <person name="Reedy J.L."/>
            <person name="Agrafioti I."/>
            <person name="Arnaud M.B."/>
            <person name="Bates S."/>
            <person name="Brown A.J."/>
            <person name="Brunke S."/>
            <person name="Costanzo M.C."/>
            <person name="Fitzpatrick D.A."/>
            <person name="de Groot P.W."/>
            <person name="Harris D."/>
            <person name="Hoyer L.L."/>
            <person name="Hube B."/>
            <person name="Klis F.M."/>
            <person name="Kodira C."/>
            <person name="Lennard N."/>
            <person name="Logue M.E."/>
            <person name="Martin R."/>
            <person name="Neiman A.M."/>
            <person name="Nikolaou E."/>
            <person name="Quail M.A."/>
            <person name="Quinn J."/>
            <person name="Santos M.C."/>
            <person name="Schmitzberger F.F."/>
            <person name="Sherlock G."/>
            <person name="Shah P."/>
            <person name="Silverstein K.A."/>
            <person name="Skrzypek M.S."/>
            <person name="Soll D."/>
            <person name="Staggs R."/>
            <person name="Stansfield I."/>
            <person name="Stumpf M.P."/>
            <person name="Sudbery P.E."/>
            <person name="Srikantha T."/>
            <person name="Zeng Q."/>
            <person name="Berman J."/>
            <person name="Berriman M."/>
            <person name="Heitman J."/>
            <person name="Gow N.A."/>
            <person name="Lorenz M.C."/>
            <person name="Birren B.W."/>
            <person name="Kellis M."/>
            <person name="Cuomo C.A."/>
        </authorList>
    </citation>
    <scope>NUCLEOTIDE SEQUENCE [LARGE SCALE GENOMIC DNA]</scope>
    <source>
        <strain evidence="18">ATCC MYA-3404 / T1</strain>
    </source>
</reference>
<feature type="domain" description="Peptidase A1" evidence="16">
    <location>
        <begin position="66"/>
        <end position="375"/>
    </location>
</feature>
<evidence type="ECO:0000256" key="13">
    <source>
        <dbReference type="PIRSR" id="PIRSR601461-2"/>
    </source>
</evidence>
<feature type="active site" evidence="12">
    <location>
        <position position="271"/>
    </location>
</feature>
<dbReference type="Proteomes" id="UP000002037">
    <property type="component" value="Unassembled WGS sequence"/>
</dbReference>
<evidence type="ECO:0000256" key="1">
    <source>
        <dbReference type="ARBA" id="ARBA00001675"/>
    </source>
</evidence>
<feature type="signal peptide" evidence="15">
    <location>
        <begin position="1"/>
        <end position="17"/>
    </location>
</feature>
<dbReference type="InterPro" id="IPR001461">
    <property type="entry name" value="Aspartic_peptidase_A1"/>
</dbReference>
<dbReference type="eggNOG" id="KOG1339">
    <property type="taxonomic scope" value="Eukaryota"/>
</dbReference>
<feature type="disulfide bond" evidence="13">
    <location>
        <begin position="98"/>
        <end position="105"/>
    </location>
</feature>
<dbReference type="OrthoDB" id="771136at2759"/>
<dbReference type="PRINTS" id="PR00792">
    <property type="entry name" value="PEPSIN"/>
</dbReference>
<evidence type="ECO:0000256" key="10">
    <source>
        <dbReference type="ARBA" id="ARBA00023145"/>
    </source>
</evidence>
<evidence type="ECO:0000313" key="17">
    <source>
        <dbReference type="EMBL" id="EER32079.1"/>
    </source>
</evidence>
<dbReference type="PANTHER" id="PTHR47966">
    <property type="entry name" value="BETA-SITE APP-CLEAVING ENZYME, ISOFORM A-RELATED"/>
    <property type="match status" value="1"/>
</dbReference>
<evidence type="ECO:0000259" key="16">
    <source>
        <dbReference type="PROSITE" id="PS51767"/>
    </source>
</evidence>
<dbReference type="Gene3D" id="2.40.70.10">
    <property type="entry name" value="Acid Proteases"/>
    <property type="match status" value="2"/>
</dbReference>
<keyword evidence="9 14" id="KW-0378">Hydrolase</keyword>
<organism evidence="17 18">
    <name type="scientific">Candida tropicalis (strain ATCC MYA-3404 / T1)</name>
    <name type="common">Yeast</name>
    <dbReference type="NCBI Taxonomy" id="294747"/>
    <lineage>
        <taxon>Eukaryota</taxon>
        <taxon>Fungi</taxon>
        <taxon>Dikarya</taxon>
        <taxon>Ascomycota</taxon>
        <taxon>Saccharomycotina</taxon>
        <taxon>Pichiomycetes</taxon>
        <taxon>Debaryomycetaceae</taxon>
        <taxon>Candida/Lodderomyces clade</taxon>
        <taxon>Candida</taxon>
    </lineage>
</organism>
<comment type="subcellular location">
    <subcellularLocation>
        <location evidence="2">Secreted</location>
    </subcellularLocation>
</comment>
<proteinExistence type="inferred from homology"/>
<feature type="disulfide bond" evidence="13">
    <location>
        <begin position="308"/>
        <end position="341"/>
    </location>
</feature>
<evidence type="ECO:0000256" key="11">
    <source>
        <dbReference type="ARBA" id="ARBA00023157"/>
    </source>
</evidence>
<dbReference type="SUPFAM" id="SSF50630">
    <property type="entry name" value="Acid proteases"/>
    <property type="match status" value="1"/>
</dbReference>
<evidence type="ECO:0000256" key="7">
    <source>
        <dbReference type="ARBA" id="ARBA00022729"/>
    </source>
</evidence>
<dbReference type="GO" id="GO:0005576">
    <property type="term" value="C:extracellular region"/>
    <property type="evidence" value="ECO:0007669"/>
    <property type="project" value="UniProtKB-SubCell"/>
</dbReference>
<evidence type="ECO:0000256" key="6">
    <source>
        <dbReference type="ARBA" id="ARBA00022670"/>
    </source>
</evidence>
<evidence type="ECO:0000256" key="5">
    <source>
        <dbReference type="ARBA" id="ARBA00022525"/>
    </source>
</evidence>
<gene>
    <name evidence="17" type="ORF">CTRG_03750</name>
</gene>
<comment type="catalytic activity">
    <reaction evidence="1">
        <text>Preferential cleavage at the carboxyl of hydrophobic amino acids, but fails to cleave 15-Leu-|-Tyr-16, 16-Tyr-|-Leu-17 and 24-Phe-|-Phe-25 of insulin B chain. Activates trypsinogen, and degrades keratin.</text>
        <dbReference type="EC" id="3.4.23.24"/>
    </reaction>
</comment>
<dbReference type="GeneID" id="8297882"/>
<evidence type="ECO:0000256" key="3">
    <source>
        <dbReference type="ARBA" id="ARBA00007447"/>
    </source>
</evidence>
<dbReference type="PROSITE" id="PS51767">
    <property type="entry name" value="PEPTIDASE_A1"/>
    <property type="match status" value="1"/>
</dbReference>
<evidence type="ECO:0000256" key="12">
    <source>
        <dbReference type="PIRSR" id="PIRSR601461-1"/>
    </source>
</evidence>
<keyword evidence="10" id="KW-0865">Zymogen</keyword>
<protein>
    <recommendedName>
        <fullName evidence="4">candidapepsin</fullName>
        <ecNumber evidence="4">3.4.23.24</ecNumber>
    </recommendedName>
</protein>
<accession>C5MDJ8</accession>
<dbReference type="HOGENOM" id="CLU_013253_9_1_1"/>
<name>C5MDJ8_CANTT</name>
<dbReference type="InterPro" id="IPR033876">
    <property type="entry name" value="SAP-like"/>
</dbReference>
<keyword evidence="7 15" id="KW-0732">Signal</keyword>
<dbReference type="InterPro" id="IPR001969">
    <property type="entry name" value="Aspartic_peptidase_AS"/>
</dbReference>
<dbReference type="RefSeq" id="XP_002549453.1">
    <property type="nucleotide sequence ID" value="XM_002549407.1"/>
</dbReference>
<dbReference type="AlphaFoldDB" id="C5MDJ8"/>
<evidence type="ECO:0000256" key="14">
    <source>
        <dbReference type="RuleBase" id="RU000454"/>
    </source>
</evidence>
<evidence type="ECO:0000256" key="9">
    <source>
        <dbReference type="ARBA" id="ARBA00022801"/>
    </source>
</evidence>
<evidence type="ECO:0000256" key="15">
    <source>
        <dbReference type="SAM" id="SignalP"/>
    </source>
</evidence>
<sequence length="389" mass="42723">MQLIFFLVGLVVPFISALVLNAGSNFDDDNDRSGIISLDFQVHQVPSNRKRGFYRTQDLINQQIYYTADIFVGSNKQKQSVLVDTGSSDLWIIDSNSCSSITEQCKESGVYNPRTSKSSVNLTTPFSISYLDQSSAEGHWFLDKVKIAGATIKNQQFANAHTITQGIGGDIVCGGTLGLGFKGNEVADTEYDNVPITLKKQGFIKKSAYSIYLNSVSAQKGSILFGGIDHAKYTGELIAQPIAVEDYLALVLGSVKVNDEIFNVHQPALLDTGSSWTYLPQEIADTIADNLNATWISSEDNEYYSVRCDNVIGNITYTFDAGASITVQFADLVFRDTDGNCHLGIGRAPYFILGDTFLRSAYAVFNLDDKTISLAQIKYTNKCKIRAIM</sequence>
<dbReference type="KEGG" id="ctp:CTRG_03750"/>
<feature type="chain" id="PRO_5002953366" description="candidapepsin" evidence="15">
    <location>
        <begin position="18"/>
        <end position="389"/>
    </location>
</feature>
<feature type="active site" evidence="12">
    <location>
        <position position="84"/>
    </location>
</feature>
<dbReference type="GO" id="GO:0006508">
    <property type="term" value="P:proteolysis"/>
    <property type="evidence" value="ECO:0007669"/>
    <property type="project" value="UniProtKB-KW"/>
</dbReference>
<keyword evidence="6 14" id="KW-0645">Protease</keyword>
<evidence type="ECO:0000256" key="8">
    <source>
        <dbReference type="ARBA" id="ARBA00022750"/>
    </source>
</evidence>
<dbReference type="EC" id="3.4.23.24" evidence="4"/>
<comment type="similarity">
    <text evidence="3 14">Belongs to the peptidase A1 family.</text>
</comment>
<dbReference type="PROSITE" id="PS00141">
    <property type="entry name" value="ASP_PROTEASE"/>
    <property type="match status" value="2"/>
</dbReference>
<dbReference type="EMBL" id="GG692399">
    <property type="protein sequence ID" value="EER32079.1"/>
    <property type="molecule type" value="Genomic_DNA"/>
</dbReference>
<dbReference type="GO" id="GO:0004190">
    <property type="term" value="F:aspartic-type endopeptidase activity"/>
    <property type="evidence" value="ECO:0007669"/>
    <property type="project" value="UniProtKB-KW"/>
</dbReference>
<dbReference type="Pfam" id="PF00026">
    <property type="entry name" value="Asp"/>
    <property type="match status" value="1"/>
</dbReference>
<dbReference type="InterPro" id="IPR021109">
    <property type="entry name" value="Peptidase_aspartic_dom_sf"/>
</dbReference>